<evidence type="ECO:0000256" key="5">
    <source>
        <dbReference type="ARBA" id="ARBA00022792"/>
    </source>
</evidence>
<comment type="subcellular location">
    <subcellularLocation>
        <location evidence="1">Mitochondrion inner membrane</location>
    </subcellularLocation>
    <subcellularLocation>
        <location evidence="2">Mitochondrion matrix</location>
        <location evidence="2">Mitochondrion nucleoid</location>
    </subcellularLocation>
</comment>
<evidence type="ECO:0000256" key="1">
    <source>
        <dbReference type="ARBA" id="ARBA00004273"/>
    </source>
</evidence>
<feature type="region of interest" description="Disordered" evidence="12">
    <location>
        <begin position="889"/>
        <end position="918"/>
    </location>
</feature>
<keyword evidence="5" id="KW-0999">Mitochondrion inner membrane</keyword>
<dbReference type="SMART" id="SM00382">
    <property type="entry name" value="AAA"/>
    <property type="match status" value="1"/>
</dbReference>
<dbReference type="GO" id="GO:0005743">
    <property type="term" value="C:mitochondrial inner membrane"/>
    <property type="evidence" value="ECO:0007669"/>
    <property type="project" value="UniProtKB-SubCell"/>
</dbReference>
<dbReference type="OrthoDB" id="199596at2759"/>
<dbReference type="Pfam" id="PF00004">
    <property type="entry name" value="AAA"/>
    <property type="match status" value="1"/>
</dbReference>
<dbReference type="SUPFAM" id="SSF52540">
    <property type="entry name" value="P-loop containing nucleoside triphosphate hydrolases"/>
    <property type="match status" value="1"/>
</dbReference>
<dbReference type="InterPro" id="IPR021911">
    <property type="entry name" value="ATAD3_N"/>
</dbReference>
<evidence type="ECO:0000259" key="13">
    <source>
        <dbReference type="SMART" id="SM00382"/>
    </source>
</evidence>
<sequence length="1435" mass="154049">MSWLFGWGKGSSPPPAEEQILPDAPTEGAGGAPGGRGGDKPGDKWSNFDPTGLERAAKAARELDKSRHAKEALELARMQEQTVQMEHQSKVKEYEAALEQLKGEQIQLQGEERRKTLAEETKQNQARAQYQDKLARQRYDDQLRQQQFLNEDNIRKQEESVMKQEAMRKATIEHEMELRHKNDLLRVEAEAKARAQVERENADLIREQIRLKAAEHRQTVLESIRTAGAVFGEGFRAFVSDWDRLTATVAGLTLLAAGVYSARNATAVAGRYVEARLGKPSLVRETSRLTVAEAVKHPVKTIKRLRSRPQDALEGVVLSAALEERVRDIAIATRNTRQNKGLYRNILMYGPPGTGKTLFAKKLALHSGMDYAIMTGGDVAPMGRDGVTAMHKVFDWANTSRRGLLLFVDEADAFLRKRATEKISEDLRATLNAFLYRTGEQSNKFMLVLASNQPEQFDWAINDRIDEIVNFALPGLEERERLVRLYFDKFVLGPATAGRQRLKLAKFDYSQKCSDIAKRADGMSGREISKLGVAWQAAAYSSEDGVLTEAMIDARVDDAIKQHAQKMDWLLMEAGVGVGKVGVLLPKEMAAGIVAQKTASLTQSEDTTQMLPLLDVMSSAAQAEATTPPSDVHADVIIQEAATLVKESELAAAALGTAIQKEAELVETASVAAPMLQEVEAAQGLSEEIPQTVVAPASVLAEVKETEVRKAEDIPVSVSSNVIQGQGDAAQDAVVQEITSVGGIETEEIKAALEIASDTVKMAEDIVTNVAQVTESVANIVKEAESIATDVAKVTDVIATLAEEVETVATKEGEPMEQEAVKDTSEVTVQSDIVEVVKDVETESKILDVDVVKEAEPAVTEDAAGETQTIKLEFAVETEATSLEETKLTVTTPDVSKETKDQPDKVAEPQTDTTASEEAKEAQIMVAESVTEPLLTETAATEAVPVSTEAQILAAEIAIETKTSVVPEEAQTEASDLTIAAVETETVKEPLPTEAAAKESQVITAEVSKEAELLAGQEIESEATCSSVTTEIPIVSASLAVETAETEPLPAETAAMESAEVSMNADVLPSQATPESAIEMEALDVPKQGQTVSADLMLETVETESVKEPLPTKTDAKEAELLPSQEIESEATCSSVTKDTPTVAADFAVEAAETKPIPAETAAMESAEVSMNADVLPSQATPESAIETEALEVTKQGQTVAADLLSETVETESVKEPLPAKTDAKEVGTAEVSKEAELLPGQEIATVTTEKLTVAEDFALETAETEPLPAETAPTAATEVSVEIGVPPSTVIQTEDIVQTEEPASEVAKLAQTVSDLDSAVAKKVEVSKEEVLSTTEADAVVTKDVKLPESCEVAAKSVENKPAEAAQKAEAVVTETPDEKDLVAVPSSRLQTKVDTEVAASQTPSNEEAEPKQSGTPSAGKQRKDASDKSNPTK</sequence>
<dbReference type="PANTHER" id="PTHR23075">
    <property type="entry name" value="PUTATIVE ATP-ASE"/>
    <property type="match status" value="1"/>
</dbReference>
<feature type="coiled-coil region" evidence="11">
    <location>
        <begin position="56"/>
        <end position="114"/>
    </location>
</feature>
<evidence type="ECO:0000313" key="14">
    <source>
        <dbReference type="Proteomes" id="UP000515145"/>
    </source>
</evidence>
<protein>
    <submittedName>
        <fullName evidence="15">Nascent polypeptide-associated complex subunit alpha, muscle-specific form-like</fullName>
    </submittedName>
</protein>
<accession>A0A6P7ILK6</accession>
<dbReference type="Proteomes" id="UP000515145">
    <property type="component" value="Chromosome 7"/>
</dbReference>
<dbReference type="RefSeq" id="XP_028266368.1">
    <property type="nucleotide sequence ID" value="XM_028410567.1"/>
</dbReference>
<feature type="compositionally biased region" description="Polar residues" evidence="12">
    <location>
        <begin position="1389"/>
        <end position="1407"/>
    </location>
</feature>
<proteinExistence type="inferred from homology"/>
<evidence type="ECO:0000256" key="11">
    <source>
        <dbReference type="SAM" id="Coils"/>
    </source>
</evidence>
<evidence type="ECO:0000256" key="2">
    <source>
        <dbReference type="ARBA" id="ARBA00004436"/>
    </source>
</evidence>
<dbReference type="Pfam" id="PF12037">
    <property type="entry name" value="ATAD3_N"/>
    <property type="match status" value="1"/>
</dbReference>
<feature type="compositionally biased region" description="Basic and acidic residues" evidence="12">
    <location>
        <begin position="895"/>
        <end position="907"/>
    </location>
</feature>
<dbReference type="Gene3D" id="3.40.50.300">
    <property type="entry name" value="P-loop containing nucleotide triphosphate hydrolases"/>
    <property type="match status" value="1"/>
</dbReference>
<evidence type="ECO:0000256" key="12">
    <source>
        <dbReference type="SAM" id="MobiDB-lite"/>
    </source>
</evidence>
<dbReference type="InParanoid" id="A0A6P7ILK6"/>
<feature type="coiled-coil region" evidence="11">
    <location>
        <begin position="187"/>
        <end position="217"/>
    </location>
</feature>
<comment type="similarity">
    <text evidence="3">Belongs to the AAA ATPase family.</text>
</comment>
<dbReference type="GO" id="GO:0007005">
    <property type="term" value="P:mitochondrion organization"/>
    <property type="evidence" value="ECO:0007669"/>
    <property type="project" value="TreeGrafter"/>
</dbReference>
<evidence type="ECO:0000313" key="15">
    <source>
        <dbReference type="RefSeq" id="XP_028266368.1"/>
    </source>
</evidence>
<organism evidence="14 15">
    <name type="scientific">Parambassis ranga</name>
    <name type="common">Indian glassy fish</name>
    <dbReference type="NCBI Taxonomy" id="210632"/>
    <lineage>
        <taxon>Eukaryota</taxon>
        <taxon>Metazoa</taxon>
        <taxon>Chordata</taxon>
        <taxon>Craniata</taxon>
        <taxon>Vertebrata</taxon>
        <taxon>Euteleostomi</taxon>
        <taxon>Actinopterygii</taxon>
        <taxon>Neopterygii</taxon>
        <taxon>Teleostei</taxon>
        <taxon>Neoteleostei</taxon>
        <taxon>Acanthomorphata</taxon>
        <taxon>Ovalentaria</taxon>
        <taxon>Ambassidae</taxon>
        <taxon>Parambassis</taxon>
    </lineage>
</organism>
<reference evidence="15" key="1">
    <citation type="submission" date="2025-08" db="UniProtKB">
        <authorList>
            <consortium name="RefSeq"/>
        </authorList>
    </citation>
    <scope>IDENTIFICATION</scope>
</reference>
<dbReference type="CDD" id="cd19512">
    <property type="entry name" value="RecA-like_ATAD3-like"/>
    <property type="match status" value="1"/>
</dbReference>
<dbReference type="GO" id="GO:0042645">
    <property type="term" value="C:mitochondrial nucleoid"/>
    <property type="evidence" value="ECO:0007669"/>
    <property type="project" value="UniProtKB-SubCell"/>
</dbReference>
<keyword evidence="9" id="KW-0472">Membrane</keyword>
<feature type="region of interest" description="Disordered" evidence="12">
    <location>
        <begin position="1357"/>
        <end position="1435"/>
    </location>
</feature>
<keyword evidence="8" id="KW-0496">Mitochondrion</keyword>
<keyword evidence="6" id="KW-0067">ATP-binding</keyword>
<feature type="domain" description="AAA+ ATPase" evidence="13">
    <location>
        <begin position="342"/>
        <end position="475"/>
    </location>
</feature>
<evidence type="ECO:0000256" key="3">
    <source>
        <dbReference type="ARBA" id="ARBA00006914"/>
    </source>
</evidence>
<gene>
    <name evidence="15" type="primary">LOC114438919</name>
</gene>
<evidence type="ECO:0000256" key="10">
    <source>
        <dbReference type="ARBA" id="ARBA00023271"/>
    </source>
</evidence>
<dbReference type="InterPro" id="IPR003959">
    <property type="entry name" value="ATPase_AAA_core"/>
</dbReference>
<evidence type="ECO:0000256" key="6">
    <source>
        <dbReference type="ARBA" id="ARBA00022840"/>
    </source>
</evidence>
<evidence type="ECO:0000256" key="8">
    <source>
        <dbReference type="ARBA" id="ARBA00023128"/>
    </source>
</evidence>
<dbReference type="InterPro" id="IPR003593">
    <property type="entry name" value="AAA+_ATPase"/>
</dbReference>
<dbReference type="InterPro" id="IPR027417">
    <property type="entry name" value="P-loop_NTPase"/>
</dbReference>
<name>A0A6P7ILK6_9TELE</name>
<dbReference type="GO" id="GO:0008270">
    <property type="term" value="F:zinc ion binding"/>
    <property type="evidence" value="ECO:0007669"/>
    <property type="project" value="TreeGrafter"/>
</dbReference>
<keyword evidence="4" id="KW-0547">Nucleotide-binding</keyword>
<evidence type="ECO:0000256" key="7">
    <source>
        <dbReference type="ARBA" id="ARBA00023054"/>
    </source>
</evidence>
<dbReference type="GO" id="GO:0016887">
    <property type="term" value="F:ATP hydrolysis activity"/>
    <property type="evidence" value="ECO:0007669"/>
    <property type="project" value="InterPro"/>
</dbReference>
<dbReference type="FunFam" id="3.40.50.300:FF:000470">
    <property type="entry name" value="ATPase family, AAA domain containing 3A"/>
    <property type="match status" value="1"/>
</dbReference>
<keyword evidence="14" id="KW-1185">Reference proteome</keyword>
<dbReference type="GeneID" id="114438919"/>
<evidence type="ECO:0000256" key="4">
    <source>
        <dbReference type="ARBA" id="ARBA00022741"/>
    </source>
</evidence>
<feature type="region of interest" description="Disordered" evidence="12">
    <location>
        <begin position="1"/>
        <end position="53"/>
    </location>
</feature>
<keyword evidence="7 11" id="KW-0175">Coiled coil</keyword>
<dbReference type="PANTHER" id="PTHR23075:SF0">
    <property type="entry name" value="ATPASE FAMILY AAA DOMAIN-CONTAINING PROTEIN 3"/>
    <property type="match status" value="1"/>
</dbReference>
<keyword evidence="10" id="KW-1135">Mitochondrion nucleoid</keyword>
<dbReference type="GO" id="GO:0005524">
    <property type="term" value="F:ATP binding"/>
    <property type="evidence" value="ECO:0007669"/>
    <property type="project" value="UniProtKB-KW"/>
</dbReference>
<evidence type="ECO:0000256" key="9">
    <source>
        <dbReference type="ARBA" id="ARBA00023136"/>
    </source>
</evidence>